<keyword evidence="1" id="KW-0812">Transmembrane</keyword>
<reference evidence="2" key="2">
    <citation type="submission" date="2020-11" db="EMBL/GenBank/DDBJ databases">
        <authorList>
            <person name="Cecchin M."/>
            <person name="Marcolungo L."/>
            <person name="Rossato M."/>
            <person name="Girolomoni L."/>
            <person name="Cosentino E."/>
            <person name="Cuine S."/>
            <person name="Li-Beisson Y."/>
            <person name="Delledonne M."/>
            <person name="Ballottari M."/>
        </authorList>
    </citation>
    <scope>NUCLEOTIDE SEQUENCE</scope>
    <source>
        <strain evidence="2">211/11P</strain>
        <tissue evidence="2">Whole cell</tissue>
    </source>
</reference>
<dbReference type="AlphaFoldDB" id="A0A9D4TXG5"/>
<gene>
    <name evidence="2" type="ORF">D9Q98_000038</name>
</gene>
<organism evidence="2 3">
    <name type="scientific">Chlorella vulgaris</name>
    <name type="common">Green alga</name>
    <dbReference type="NCBI Taxonomy" id="3077"/>
    <lineage>
        <taxon>Eukaryota</taxon>
        <taxon>Viridiplantae</taxon>
        <taxon>Chlorophyta</taxon>
        <taxon>core chlorophytes</taxon>
        <taxon>Trebouxiophyceae</taxon>
        <taxon>Chlorellales</taxon>
        <taxon>Chlorellaceae</taxon>
        <taxon>Chlorella clade</taxon>
        <taxon>Chlorella</taxon>
    </lineage>
</organism>
<feature type="transmembrane region" description="Helical" evidence="1">
    <location>
        <begin position="100"/>
        <end position="118"/>
    </location>
</feature>
<evidence type="ECO:0000313" key="2">
    <source>
        <dbReference type="EMBL" id="KAI3437585.1"/>
    </source>
</evidence>
<name>A0A9D4TXG5_CHLVU</name>
<protein>
    <submittedName>
        <fullName evidence="2">Uncharacterized protein</fullName>
    </submittedName>
</protein>
<evidence type="ECO:0000313" key="3">
    <source>
        <dbReference type="Proteomes" id="UP001055712"/>
    </source>
</evidence>
<accession>A0A9D4TXG5</accession>
<comment type="caution">
    <text evidence="2">The sequence shown here is derived from an EMBL/GenBank/DDBJ whole genome shotgun (WGS) entry which is preliminary data.</text>
</comment>
<dbReference type="EMBL" id="SIDB01000001">
    <property type="protein sequence ID" value="KAI3437585.1"/>
    <property type="molecule type" value="Genomic_DNA"/>
</dbReference>
<proteinExistence type="predicted"/>
<keyword evidence="3" id="KW-1185">Reference proteome</keyword>
<sequence>MLLTCSNRAGGVAGGLRAPALHQRACHGSPFGGTPYRAGPTRAVPCRVARGSPKGEDAAMSERARFRQLAVQRALNGYPWWYRLVHPTGGSGSSFVDHPVRFSVVYVVGIVFLINVYLTLGPFAYVYIIPGVYLGVRHILYSFF</sequence>
<reference evidence="2" key="1">
    <citation type="journal article" date="2019" name="Plant J.">
        <title>Chlorella vulgaris genome assembly and annotation reveals the molecular basis for metabolic acclimation to high light conditions.</title>
        <authorList>
            <person name="Cecchin M."/>
            <person name="Marcolungo L."/>
            <person name="Rossato M."/>
            <person name="Girolomoni L."/>
            <person name="Cosentino E."/>
            <person name="Cuine S."/>
            <person name="Li-Beisson Y."/>
            <person name="Delledonne M."/>
            <person name="Ballottari M."/>
        </authorList>
    </citation>
    <scope>NUCLEOTIDE SEQUENCE</scope>
    <source>
        <strain evidence="2">211/11P</strain>
    </source>
</reference>
<evidence type="ECO:0000256" key="1">
    <source>
        <dbReference type="SAM" id="Phobius"/>
    </source>
</evidence>
<keyword evidence="1" id="KW-1133">Transmembrane helix</keyword>
<keyword evidence="1" id="KW-0472">Membrane</keyword>
<dbReference type="Proteomes" id="UP001055712">
    <property type="component" value="Unassembled WGS sequence"/>
</dbReference>